<evidence type="ECO:0000313" key="3">
    <source>
        <dbReference type="Proteomes" id="UP001153076"/>
    </source>
</evidence>
<keyword evidence="3" id="KW-1185">Reference proteome</keyword>
<dbReference type="SUPFAM" id="SSF56219">
    <property type="entry name" value="DNase I-like"/>
    <property type="match status" value="1"/>
</dbReference>
<organism evidence="2 3">
    <name type="scientific">Carnegiea gigantea</name>
    <dbReference type="NCBI Taxonomy" id="171969"/>
    <lineage>
        <taxon>Eukaryota</taxon>
        <taxon>Viridiplantae</taxon>
        <taxon>Streptophyta</taxon>
        <taxon>Embryophyta</taxon>
        <taxon>Tracheophyta</taxon>
        <taxon>Spermatophyta</taxon>
        <taxon>Magnoliopsida</taxon>
        <taxon>eudicotyledons</taxon>
        <taxon>Gunneridae</taxon>
        <taxon>Pentapetalae</taxon>
        <taxon>Caryophyllales</taxon>
        <taxon>Cactineae</taxon>
        <taxon>Cactaceae</taxon>
        <taxon>Cactoideae</taxon>
        <taxon>Echinocereeae</taxon>
        <taxon>Carnegiea</taxon>
    </lineage>
</organism>
<dbReference type="OrthoDB" id="973561at2759"/>
<feature type="domain" description="Endonuclease/exonuclease/phosphatase" evidence="1">
    <location>
        <begin position="83"/>
        <end position="283"/>
    </location>
</feature>
<accession>A0A9Q1KPC5</accession>
<evidence type="ECO:0000259" key="1">
    <source>
        <dbReference type="Pfam" id="PF03372"/>
    </source>
</evidence>
<dbReference type="GO" id="GO:0003824">
    <property type="term" value="F:catalytic activity"/>
    <property type="evidence" value="ECO:0007669"/>
    <property type="project" value="InterPro"/>
</dbReference>
<dbReference type="Pfam" id="PF03372">
    <property type="entry name" value="Exo_endo_phos"/>
    <property type="match status" value="1"/>
</dbReference>
<dbReference type="Proteomes" id="UP001153076">
    <property type="component" value="Unassembled WGS sequence"/>
</dbReference>
<dbReference type="PANTHER" id="PTHR35218:SF9">
    <property type="entry name" value="ENDONUCLEASE_EXONUCLEASE_PHOSPHATASE DOMAIN-CONTAINING PROTEIN"/>
    <property type="match status" value="1"/>
</dbReference>
<proteinExistence type="predicted"/>
<dbReference type="Gene3D" id="3.60.10.10">
    <property type="entry name" value="Endonuclease/exonuclease/phosphatase"/>
    <property type="match status" value="1"/>
</dbReference>
<dbReference type="EMBL" id="JAKOGI010000041">
    <property type="protein sequence ID" value="KAJ8447113.1"/>
    <property type="molecule type" value="Genomic_DNA"/>
</dbReference>
<dbReference type="PANTHER" id="PTHR35218">
    <property type="entry name" value="RNASE H DOMAIN-CONTAINING PROTEIN"/>
    <property type="match status" value="1"/>
</dbReference>
<reference evidence="2" key="1">
    <citation type="submission" date="2022-04" db="EMBL/GenBank/DDBJ databases">
        <title>Carnegiea gigantea Genome sequencing and assembly v2.</title>
        <authorList>
            <person name="Copetti D."/>
            <person name="Sanderson M.J."/>
            <person name="Burquez A."/>
            <person name="Wojciechowski M.F."/>
        </authorList>
    </citation>
    <scope>NUCLEOTIDE SEQUENCE</scope>
    <source>
        <strain evidence="2">SGP5-SGP5p</strain>
        <tissue evidence="2">Aerial part</tissue>
    </source>
</reference>
<dbReference type="InterPro" id="IPR005135">
    <property type="entry name" value="Endo/exonuclease/phosphatase"/>
</dbReference>
<comment type="caution">
    <text evidence="2">The sequence shown here is derived from an EMBL/GenBank/DDBJ whole genome shotgun (WGS) entry which is preliminary data.</text>
</comment>
<name>A0A9Q1KPC5_9CARY</name>
<sequence length="515" mass="59609">MIPHHLSSSRGMRFKGENDVCMGLLIDQETSATGMVDHAALVTGLEEALVTNMHAGMLKHTPPWVLLTILYMTSHMELKMLIWNTQGAGSRKFLRTLKEHVRMQRPQIMALLETHVNGHRADDVCRKIGFRHHFHVQARGFCGGIWLLWTGEETHLRVLEAHDQFVTTEISVRGTRTWQFTAIYASPHATLREELWTKLEHHANSSRAPWLLAGDFNETRSLEERDHGGPDMARRCSKFSNWIENNALHDLGFSGPKFTWVWGINQTTRKCARVDPALCNTEWRTMIATCDELDRKVRRFLWAGTNTERKLYLVAWDIITRPIEEGGLGIRAMRELNSASMTKLRWRLIHDPETLWARVLRHKYCKGRVGTLHMEPGRYPSNAWKGVCEMRSILQRGMAHAIGNGQHTLFWTQRWATNRPLSEVATEPVPLEEIEKPVAYYWHPGMGWRWEAFGHRMPREIRDQIAAFQVYPEAKIEDTLFWGETNSGVFSIKSAIQVIRKDLPVEHHGVWSRIW</sequence>
<gene>
    <name evidence="2" type="ORF">Cgig2_022842</name>
</gene>
<dbReference type="AlphaFoldDB" id="A0A9Q1KPC5"/>
<evidence type="ECO:0000313" key="2">
    <source>
        <dbReference type="EMBL" id="KAJ8447113.1"/>
    </source>
</evidence>
<protein>
    <recommendedName>
        <fullName evidence="1">Endonuclease/exonuclease/phosphatase domain-containing protein</fullName>
    </recommendedName>
</protein>
<dbReference type="InterPro" id="IPR036691">
    <property type="entry name" value="Endo/exonu/phosph_ase_sf"/>
</dbReference>